<keyword evidence="1 5" id="KW-0732">Signal</keyword>
<feature type="signal peptide" evidence="5">
    <location>
        <begin position="1"/>
        <end position="27"/>
    </location>
</feature>
<protein>
    <recommendedName>
        <fullName evidence="6">SMB domain-containing protein</fullName>
    </recommendedName>
</protein>
<dbReference type="Proteomes" id="UP001500889">
    <property type="component" value="Chromosome A"/>
</dbReference>
<accession>A0AAU9FXG5</accession>
<evidence type="ECO:0000256" key="1">
    <source>
        <dbReference type="ARBA" id="ARBA00022729"/>
    </source>
</evidence>
<dbReference type="Gene3D" id="4.10.410.20">
    <property type="match status" value="1"/>
</dbReference>
<dbReference type="Pfam" id="PF19028">
    <property type="entry name" value="TSP1_spondin"/>
    <property type="match status" value="1"/>
</dbReference>
<dbReference type="PROSITE" id="PS00524">
    <property type="entry name" value="SMB_1"/>
    <property type="match status" value="1"/>
</dbReference>
<feature type="domain" description="SMB" evidence="6">
    <location>
        <begin position="40"/>
        <end position="87"/>
    </location>
</feature>
<dbReference type="PANTHER" id="PTHR20920:SF5">
    <property type="entry name" value="SMB DOMAIN-CONTAINING PROTEIN"/>
    <property type="match status" value="1"/>
</dbReference>
<evidence type="ECO:0000256" key="4">
    <source>
        <dbReference type="SAM" id="MobiDB-lite"/>
    </source>
</evidence>
<evidence type="ECO:0000256" key="2">
    <source>
        <dbReference type="ARBA" id="ARBA00023157"/>
    </source>
</evidence>
<dbReference type="AlphaFoldDB" id="A0AAU9FXG5"/>
<dbReference type="PROSITE" id="PS50092">
    <property type="entry name" value="TSP1"/>
    <property type="match status" value="1"/>
</dbReference>
<dbReference type="SUPFAM" id="SSF90188">
    <property type="entry name" value="Somatomedin B domain"/>
    <property type="match status" value="1"/>
</dbReference>
<evidence type="ECO:0000256" key="3">
    <source>
        <dbReference type="ARBA" id="ARBA00023180"/>
    </source>
</evidence>
<dbReference type="PANTHER" id="PTHR20920">
    <property type="entry name" value="RPE-SPONDIN"/>
    <property type="match status" value="1"/>
</dbReference>
<feature type="region of interest" description="Disordered" evidence="4">
    <location>
        <begin position="315"/>
        <end position="340"/>
    </location>
</feature>
<dbReference type="EMBL" id="AP029266">
    <property type="protein sequence ID" value="BFF99980.1"/>
    <property type="molecule type" value="Genomic_DNA"/>
</dbReference>
<feature type="region of interest" description="Disordered" evidence="4">
    <location>
        <begin position="243"/>
        <end position="303"/>
    </location>
</feature>
<dbReference type="InterPro" id="IPR036024">
    <property type="entry name" value="Somatomedin_B-like_dom_sf"/>
</dbReference>
<proteinExistence type="predicted"/>
<sequence>MKAIPHTTYPWLMLLLAATMPLPRATGGSCREAQLCCKGRDSSCVVQKDPVNAIIEDLNDKPCYCDHACLKLGDCCVDFKDHCGVLDCQASDWSAWSECNKSCGSGLMTRSRQILQVAQNGGKHCPTLFQTRSCQGFRCHGHREKKILREMALLLPDALSHNVNSSSIRRNLRTGYRGTYRQNWDHEYCVEFEVIKASKACHKLPPYNLMLEGDRITVHCDLEALIQDGAGGYSTTAARSAIPTAASTTTGPYNEEDGSSGGESEDNSSNSNDDDDKNNHEEGEMEVENAQNMIDPGSNENYERGHHRQANILSHRDRAWGSQKKSARPATLPPAPTSSFHCRGEGLAGRTMRWSALPAPSCRGKWLRLTVGPPKKCSHAQFIFV</sequence>
<dbReference type="FunFam" id="2.20.100.10:FF:000026">
    <property type="entry name" value="Spondin 1"/>
    <property type="match status" value="1"/>
</dbReference>
<feature type="compositionally biased region" description="Acidic residues" evidence="4">
    <location>
        <begin position="254"/>
        <end position="276"/>
    </location>
</feature>
<evidence type="ECO:0000256" key="5">
    <source>
        <dbReference type="SAM" id="SignalP"/>
    </source>
</evidence>
<keyword evidence="2" id="KW-1015">Disulfide bond</keyword>
<dbReference type="InterPro" id="IPR001212">
    <property type="entry name" value="Somatomedin_B_dom"/>
</dbReference>
<dbReference type="InterPro" id="IPR000884">
    <property type="entry name" value="TSP1_rpt"/>
</dbReference>
<dbReference type="SUPFAM" id="SSF82895">
    <property type="entry name" value="TSP-1 type 1 repeat"/>
    <property type="match status" value="1"/>
</dbReference>
<reference evidence="7 8" key="1">
    <citation type="submission" date="2024-02" db="EMBL/GenBank/DDBJ databases">
        <title>A chromosome-level genome assembly of Drosophila madeirensis, a fruit fly species endemic to Madeira island.</title>
        <authorList>
            <person name="Tomihara K."/>
            <person name="Llopart A."/>
            <person name="Yamamoto D."/>
        </authorList>
    </citation>
    <scope>NUCLEOTIDE SEQUENCE [LARGE SCALE GENOMIC DNA]</scope>
    <source>
        <strain evidence="7 8">RF1</strain>
    </source>
</reference>
<evidence type="ECO:0000313" key="8">
    <source>
        <dbReference type="Proteomes" id="UP001500889"/>
    </source>
</evidence>
<organism evidence="7 8">
    <name type="scientific">Drosophila madeirensis</name>
    <name type="common">Fruit fly</name>
    <dbReference type="NCBI Taxonomy" id="30013"/>
    <lineage>
        <taxon>Eukaryota</taxon>
        <taxon>Metazoa</taxon>
        <taxon>Ecdysozoa</taxon>
        <taxon>Arthropoda</taxon>
        <taxon>Hexapoda</taxon>
        <taxon>Insecta</taxon>
        <taxon>Pterygota</taxon>
        <taxon>Neoptera</taxon>
        <taxon>Endopterygota</taxon>
        <taxon>Diptera</taxon>
        <taxon>Brachycera</taxon>
        <taxon>Muscomorpha</taxon>
        <taxon>Ephydroidea</taxon>
        <taxon>Drosophilidae</taxon>
        <taxon>Drosophila</taxon>
        <taxon>Sophophora</taxon>
    </lineage>
</organism>
<name>A0AAU9FXG5_DROMD</name>
<evidence type="ECO:0000259" key="6">
    <source>
        <dbReference type="PROSITE" id="PS50958"/>
    </source>
</evidence>
<keyword evidence="8" id="KW-1185">Reference proteome</keyword>
<dbReference type="Gene3D" id="2.20.100.10">
    <property type="entry name" value="Thrombospondin type-1 (TSP1) repeat"/>
    <property type="match status" value="1"/>
</dbReference>
<dbReference type="Pfam" id="PF01033">
    <property type="entry name" value="Somatomedin_B"/>
    <property type="match status" value="1"/>
</dbReference>
<dbReference type="InterPro" id="IPR036383">
    <property type="entry name" value="TSP1_rpt_sf"/>
</dbReference>
<dbReference type="SMART" id="SM00209">
    <property type="entry name" value="TSP1"/>
    <property type="match status" value="1"/>
</dbReference>
<evidence type="ECO:0000313" key="7">
    <source>
        <dbReference type="EMBL" id="BFF99980.1"/>
    </source>
</evidence>
<gene>
    <name evidence="7" type="ORF">DMAD_00088</name>
</gene>
<dbReference type="InterPro" id="IPR044004">
    <property type="entry name" value="TSP1_spondin_dom"/>
</dbReference>
<dbReference type="PROSITE" id="PS50958">
    <property type="entry name" value="SMB_2"/>
    <property type="match status" value="1"/>
</dbReference>
<keyword evidence="3" id="KW-0325">Glycoprotein</keyword>
<feature type="chain" id="PRO_5043605691" description="SMB domain-containing protein" evidence="5">
    <location>
        <begin position="28"/>
        <end position="385"/>
    </location>
</feature>
<dbReference type="InterPro" id="IPR039942">
    <property type="entry name" value="SBSPO"/>
</dbReference>